<sequence length="143" mass="16324">MRRWHFYVMGLIALVYGLIGLTEYVMITFGLRVGWLELYPAEQMVWLKAVPDWVNVVWLAHVFLALVGALCLLAHLQSAVWMLAFAFLTLVVVSVWMFFFAMPTVVAVTGGGWIPWTLAGLVLLLSFLIYIYARQEKQRGEVL</sequence>
<gene>
    <name evidence="2" type="ORF">JSE7799_02577</name>
</gene>
<evidence type="ECO:0000313" key="3">
    <source>
        <dbReference type="Proteomes" id="UP000049455"/>
    </source>
</evidence>
<name>A0A0M7BCD2_9RHOB</name>
<keyword evidence="1" id="KW-1133">Transmembrane helix</keyword>
<feature type="transmembrane region" description="Helical" evidence="1">
    <location>
        <begin position="80"/>
        <end position="101"/>
    </location>
</feature>
<evidence type="ECO:0000313" key="2">
    <source>
        <dbReference type="EMBL" id="CUH39849.1"/>
    </source>
</evidence>
<feature type="transmembrane region" description="Helical" evidence="1">
    <location>
        <begin position="7"/>
        <end position="33"/>
    </location>
</feature>
<dbReference type="RefSeq" id="WP_055663990.1">
    <property type="nucleotide sequence ID" value="NZ_CYPR01000170.1"/>
</dbReference>
<dbReference type="OrthoDB" id="7658678at2"/>
<dbReference type="AlphaFoldDB" id="A0A0M7BCD2"/>
<keyword evidence="1 2" id="KW-0812">Transmembrane</keyword>
<feature type="transmembrane region" description="Helical" evidence="1">
    <location>
        <begin position="113"/>
        <end position="133"/>
    </location>
</feature>
<dbReference type="EMBL" id="CYPR01000170">
    <property type="protein sequence ID" value="CUH39849.1"/>
    <property type="molecule type" value="Genomic_DNA"/>
</dbReference>
<feature type="transmembrane region" description="Helical" evidence="1">
    <location>
        <begin position="53"/>
        <end position="73"/>
    </location>
</feature>
<accession>A0A0M7BCD2</accession>
<organism evidence="2 3">
    <name type="scientific">Jannaschia seosinensis</name>
    <dbReference type="NCBI Taxonomy" id="313367"/>
    <lineage>
        <taxon>Bacteria</taxon>
        <taxon>Pseudomonadati</taxon>
        <taxon>Pseudomonadota</taxon>
        <taxon>Alphaproteobacteria</taxon>
        <taxon>Rhodobacterales</taxon>
        <taxon>Roseobacteraceae</taxon>
        <taxon>Jannaschia</taxon>
    </lineage>
</organism>
<protein>
    <submittedName>
        <fullName evidence="2">Putative transmembrane sensor domain protein</fullName>
    </submittedName>
</protein>
<reference evidence="2 3" key="1">
    <citation type="submission" date="2015-09" db="EMBL/GenBank/DDBJ databases">
        <authorList>
            <person name="Jackson K.R."/>
            <person name="Lunt B.L."/>
            <person name="Fisher J.N.B."/>
            <person name="Gardner A.V."/>
            <person name="Bailey M.E."/>
            <person name="Deus L.M."/>
            <person name="Earl A.S."/>
            <person name="Gibby P.D."/>
            <person name="Hartmann K.A."/>
            <person name="Liu J.E."/>
            <person name="Manci A.M."/>
            <person name="Nielsen D.A."/>
            <person name="Solomon M.B."/>
            <person name="Breakwell D.P."/>
            <person name="Burnett S.H."/>
            <person name="Grose J.H."/>
        </authorList>
    </citation>
    <scope>NUCLEOTIDE SEQUENCE [LARGE SCALE GENOMIC DNA]</scope>
    <source>
        <strain evidence="2 3">CECT 7799</strain>
    </source>
</reference>
<evidence type="ECO:0000256" key="1">
    <source>
        <dbReference type="SAM" id="Phobius"/>
    </source>
</evidence>
<keyword evidence="3" id="KW-1185">Reference proteome</keyword>
<proteinExistence type="predicted"/>
<dbReference type="Proteomes" id="UP000049455">
    <property type="component" value="Unassembled WGS sequence"/>
</dbReference>
<keyword evidence="1" id="KW-0472">Membrane</keyword>